<organism evidence="1 2">
    <name type="scientific">Holothuria leucospilota</name>
    <name type="common">Black long sea cucumber</name>
    <name type="synonym">Mertensiothuria leucospilota</name>
    <dbReference type="NCBI Taxonomy" id="206669"/>
    <lineage>
        <taxon>Eukaryota</taxon>
        <taxon>Metazoa</taxon>
        <taxon>Echinodermata</taxon>
        <taxon>Eleutherozoa</taxon>
        <taxon>Echinozoa</taxon>
        <taxon>Holothuroidea</taxon>
        <taxon>Aspidochirotacea</taxon>
        <taxon>Aspidochirotida</taxon>
        <taxon>Holothuriidae</taxon>
        <taxon>Holothuria</taxon>
    </lineage>
</organism>
<protein>
    <recommendedName>
        <fullName evidence="3">Endonuclease/reverse transcript</fullName>
    </recommendedName>
</protein>
<gene>
    <name evidence="1" type="ORF">HOLleu_08948</name>
</gene>
<name>A0A9Q1CJH5_HOLLE</name>
<comment type="caution">
    <text evidence="1">The sequence shown here is derived from an EMBL/GenBank/DDBJ whole genome shotgun (WGS) entry which is preliminary data.</text>
</comment>
<dbReference type="EMBL" id="JAIZAY010000003">
    <property type="protein sequence ID" value="KAJ8045845.1"/>
    <property type="molecule type" value="Genomic_DNA"/>
</dbReference>
<evidence type="ECO:0000313" key="2">
    <source>
        <dbReference type="Proteomes" id="UP001152320"/>
    </source>
</evidence>
<accession>A0A9Q1CJH5</accession>
<proteinExistence type="predicted"/>
<dbReference type="OrthoDB" id="7480422at2759"/>
<reference evidence="1" key="1">
    <citation type="submission" date="2021-10" db="EMBL/GenBank/DDBJ databases">
        <title>Tropical sea cucumber genome reveals ecological adaptation and Cuvierian tubules defense mechanism.</title>
        <authorList>
            <person name="Chen T."/>
        </authorList>
    </citation>
    <scope>NUCLEOTIDE SEQUENCE</scope>
    <source>
        <strain evidence="1">Nanhai2018</strain>
        <tissue evidence="1">Muscle</tissue>
    </source>
</reference>
<keyword evidence="2" id="KW-1185">Reference proteome</keyword>
<dbReference type="AlphaFoldDB" id="A0A9Q1CJH5"/>
<dbReference type="Proteomes" id="UP001152320">
    <property type="component" value="Chromosome 3"/>
</dbReference>
<evidence type="ECO:0008006" key="3">
    <source>
        <dbReference type="Google" id="ProtNLM"/>
    </source>
</evidence>
<sequence length="236" mass="27361">MRFQPSKCNIITFARKKNPVNFDYVLNDVKLVKVDSIKYLGVTISNDLNWDKHIQSICNKGNKILGILYRNLSFCSRDVKLAAYKGLLRPVLEYACCVWDPHQSYLQDKLESIQRRSARFVSSEFSREPGSMTSILKDLDLPTLADRRKQNRLFLFSKGFFGKANIPMDKLSHPTRKTRGMHNLHFCQLYSRSNCYKFSFLPSTLKDWNNLPAALIDGLDSHRDPVQFITNFIRAN</sequence>
<dbReference type="PANTHER" id="PTHR33332">
    <property type="entry name" value="REVERSE TRANSCRIPTASE DOMAIN-CONTAINING PROTEIN"/>
    <property type="match status" value="1"/>
</dbReference>
<evidence type="ECO:0000313" key="1">
    <source>
        <dbReference type="EMBL" id="KAJ8045845.1"/>
    </source>
</evidence>